<dbReference type="AlphaFoldDB" id="A0A6C0KV75"/>
<reference evidence="1" key="1">
    <citation type="journal article" date="2020" name="Nature">
        <title>Giant virus diversity and host interactions through global metagenomics.</title>
        <authorList>
            <person name="Schulz F."/>
            <person name="Roux S."/>
            <person name="Paez-Espino D."/>
            <person name="Jungbluth S."/>
            <person name="Walsh D.A."/>
            <person name="Denef V.J."/>
            <person name="McMahon K.D."/>
            <person name="Konstantinidis K.T."/>
            <person name="Eloe-Fadrosh E.A."/>
            <person name="Kyrpides N.C."/>
            <person name="Woyke T."/>
        </authorList>
    </citation>
    <scope>NUCLEOTIDE SEQUENCE</scope>
    <source>
        <strain evidence="1">GVMAG-S-3300013094-109</strain>
    </source>
</reference>
<dbReference type="Pfam" id="PF19068">
    <property type="entry name" value="DUF5764"/>
    <property type="match status" value="1"/>
</dbReference>
<evidence type="ECO:0000313" key="1">
    <source>
        <dbReference type="EMBL" id="QHU21489.1"/>
    </source>
</evidence>
<accession>A0A6C0KV75</accession>
<name>A0A6C0KV75_9ZZZZ</name>
<dbReference type="InterPro" id="IPR043913">
    <property type="entry name" value="DUF5764"/>
</dbReference>
<organism evidence="1">
    <name type="scientific">viral metagenome</name>
    <dbReference type="NCBI Taxonomy" id="1070528"/>
    <lineage>
        <taxon>unclassified sequences</taxon>
        <taxon>metagenomes</taxon>
        <taxon>organismal metagenomes</taxon>
    </lineage>
</organism>
<protein>
    <submittedName>
        <fullName evidence="1">Uncharacterized protein</fullName>
    </submittedName>
</protein>
<proteinExistence type="predicted"/>
<sequence>MDDFNVSSLHESKNEWGSRLLTILTPHIIEGLRSIFDEAFKLCKENDELDKYLMTFQNFITRIPKWNPNIIETEKKRIIEKSNCGHLEDLITCVHIIQLKILTAMRAGQKQKKIDVNIPKLDDFIHKVYINVARKVYKNVYLFEIGIPPLQIQKNNRELEIIVQECILTSVRESIPIETILRAYMDETVEEDVVEEIKEQEIEDPEKKKIDEQKAIAAAAPPQIISEVSSTPVVASEIPDLLPDNSTKLTFNDIDMARDVNNVEEQIIAPKDDARLEKISEIRNAQRKAEEEGDDDDDYPLPKLKIFDQNVSLDNLDVHVIGQPEIELIPDLLIDDIEVLS</sequence>
<dbReference type="EMBL" id="MN740990">
    <property type="protein sequence ID" value="QHU21489.1"/>
    <property type="molecule type" value="Genomic_DNA"/>
</dbReference>